<protein>
    <submittedName>
        <fullName evidence="12">Gonadotropin-releasing hormone receptor</fullName>
    </submittedName>
</protein>
<evidence type="ECO:0000256" key="4">
    <source>
        <dbReference type="ARBA" id="ARBA00022989"/>
    </source>
</evidence>
<keyword evidence="3 9" id="KW-0812">Transmembrane</keyword>
<dbReference type="RefSeq" id="XP_036362855.1">
    <property type="nucleotide sequence ID" value="XM_036506962.1"/>
</dbReference>
<keyword evidence="2" id="KW-1003">Cell membrane</keyword>
<evidence type="ECO:0000256" key="8">
    <source>
        <dbReference type="ARBA" id="ARBA00023224"/>
    </source>
</evidence>
<dbReference type="PRINTS" id="PR00237">
    <property type="entry name" value="GPCRRHODOPSN"/>
</dbReference>
<sequence>MDYLNDSMFNNMTYNITSTPLPDAPRFDNVYVSKLCVLGTVFVISFFGNTLVIIQIFRIRGSRSTIQSLILNLAIADLMVSFFNILMDIIWSATVEWLAGNTMCKIMKYLTVFGLHLSTYITVSIALDRCFAILSPMSRSKAPLRVRIMITMAWVLSAIFSIPQAVIFQEQRKMFRQGMFHQCRDSYNALWQKQLYSASSLILLFVIPLIIMVTSYLLILKTIVKTSRQFHGKPISSCRIFSTPLGEMLTALAIQIYSQSHIIHQHEVKMLNNFLGGGSCRMSRSWVIFKTLPSPLKFSSPLLHC</sequence>
<evidence type="ECO:0000313" key="11">
    <source>
        <dbReference type="Proteomes" id="UP000515154"/>
    </source>
</evidence>
<dbReference type="GO" id="GO:0005886">
    <property type="term" value="C:plasma membrane"/>
    <property type="evidence" value="ECO:0007669"/>
    <property type="project" value="UniProtKB-SubCell"/>
</dbReference>
<evidence type="ECO:0000256" key="7">
    <source>
        <dbReference type="ARBA" id="ARBA00023170"/>
    </source>
</evidence>
<evidence type="ECO:0000256" key="3">
    <source>
        <dbReference type="ARBA" id="ARBA00022692"/>
    </source>
</evidence>
<feature type="transmembrane region" description="Helical" evidence="9">
    <location>
        <begin position="148"/>
        <end position="168"/>
    </location>
</feature>
<keyword evidence="6 9" id="KW-0472">Membrane</keyword>
<evidence type="ECO:0000256" key="5">
    <source>
        <dbReference type="ARBA" id="ARBA00023040"/>
    </source>
</evidence>
<evidence type="ECO:0000256" key="1">
    <source>
        <dbReference type="ARBA" id="ARBA00004651"/>
    </source>
</evidence>
<feature type="domain" description="G-protein coupled receptors family 1 profile" evidence="10">
    <location>
        <begin position="48"/>
        <end position="229"/>
    </location>
</feature>
<keyword evidence="8" id="KW-0807">Transducer</keyword>
<keyword evidence="7 12" id="KW-0675">Receptor</keyword>
<keyword evidence="11" id="KW-1185">Reference proteome</keyword>
<reference evidence="12" key="1">
    <citation type="submission" date="2025-08" db="UniProtKB">
        <authorList>
            <consortium name="RefSeq"/>
        </authorList>
    </citation>
    <scope>IDENTIFICATION</scope>
</reference>
<proteinExistence type="predicted"/>
<dbReference type="PROSITE" id="PS50262">
    <property type="entry name" value="G_PROTEIN_RECEP_F1_2"/>
    <property type="match status" value="1"/>
</dbReference>
<keyword evidence="4 9" id="KW-1133">Transmembrane helix</keyword>
<keyword evidence="5" id="KW-0297">G-protein coupled receptor</keyword>
<evidence type="ECO:0000256" key="9">
    <source>
        <dbReference type="SAM" id="Phobius"/>
    </source>
</evidence>
<comment type="subcellular location">
    <subcellularLocation>
        <location evidence="1">Cell membrane</location>
        <topology evidence="1">Multi-pass membrane protein</topology>
    </subcellularLocation>
</comment>
<name>A0A7E6F6A7_9MOLL</name>
<dbReference type="GO" id="GO:0007218">
    <property type="term" value="P:neuropeptide signaling pathway"/>
    <property type="evidence" value="ECO:0007669"/>
    <property type="project" value="TreeGrafter"/>
</dbReference>
<feature type="transmembrane region" description="Helical" evidence="9">
    <location>
        <begin position="31"/>
        <end position="57"/>
    </location>
</feature>
<evidence type="ECO:0000259" key="10">
    <source>
        <dbReference type="PROSITE" id="PS50262"/>
    </source>
</evidence>
<dbReference type="KEGG" id="osn:115216255"/>
<dbReference type="InterPro" id="IPR000276">
    <property type="entry name" value="GPCR_Rhodpsn"/>
</dbReference>
<evidence type="ECO:0000256" key="6">
    <source>
        <dbReference type="ARBA" id="ARBA00023136"/>
    </source>
</evidence>
<accession>A0A7E6F6A7</accession>
<dbReference type="InterPro" id="IPR017452">
    <property type="entry name" value="GPCR_Rhodpsn_7TM"/>
</dbReference>
<gene>
    <name evidence="12" type="primary">LOC115216255</name>
</gene>
<dbReference type="Pfam" id="PF00001">
    <property type="entry name" value="7tm_1"/>
    <property type="match status" value="1"/>
</dbReference>
<organism evidence="11 12">
    <name type="scientific">Octopus sinensis</name>
    <name type="common">East Asian common octopus</name>
    <dbReference type="NCBI Taxonomy" id="2607531"/>
    <lineage>
        <taxon>Eukaryota</taxon>
        <taxon>Metazoa</taxon>
        <taxon>Spiralia</taxon>
        <taxon>Lophotrochozoa</taxon>
        <taxon>Mollusca</taxon>
        <taxon>Cephalopoda</taxon>
        <taxon>Coleoidea</taxon>
        <taxon>Octopodiformes</taxon>
        <taxon>Octopoda</taxon>
        <taxon>Incirrata</taxon>
        <taxon>Octopodidae</taxon>
        <taxon>Octopus</taxon>
    </lineage>
</organism>
<dbReference type="Gene3D" id="1.20.1070.10">
    <property type="entry name" value="Rhodopsin 7-helix transmembrane proteins"/>
    <property type="match status" value="1"/>
</dbReference>
<feature type="transmembrane region" description="Helical" evidence="9">
    <location>
        <begin position="195"/>
        <end position="219"/>
    </location>
</feature>
<evidence type="ECO:0000313" key="12">
    <source>
        <dbReference type="RefSeq" id="XP_036362855.1"/>
    </source>
</evidence>
<feature type="transmembrane region" description="Helical" evidence="9">
    <location>
        <begin position="69"/>
        <end position="94"/>
    </location>
</feature>
<feature type="transmembrane region" description="Helical" evidence="9">
    <location>
        <begin position="106"/>
        <end position="127"/>
    </location>
</feature>
<dbReference type="Proteomes" id="UP000515154">
    <property type="component" value="Linkage group LG10"/>
</dbReference>
<dbReference type="PANTHER" id="PTHR24230">
    <property type="entry name" value="G-PROTEIN COUPLED RECEPTOR"/>
    <property type="match status" value="1"/>
</dbReference>
<dbReference type="AlphaFoldDB" id="A0A7E6F6A7"/>
<dbReference type="PANTHER" id="PTHR24230:SF163">
    <property type="entry name" value="CORAZONIN RECEPTOR, ISOFORM B"/>
    <property type="match status" value="1"/>
</dbReference>
<evidence type="ECO:0000256" key="2">
    <source>
        <dbReference type="ARBA" id="ARBA00022475"/>
    </source>
</evidence>
<dbReference type="GO" id="GO:0008528">
    <property type="term" value="F:G protein-coupled peptide receptor activity"/>
    <property type="evidence" value="ECO:0007669"/>
    <property type="project" value="TreeGrafter"/>
</dbReference>
<dbReference type="SUPFAM" id="SSF81321">
    <property type="entry name" value="Family A G protein-coupled receptor-like"/>
    <property type="match status" value="1"/>
</dbReference>